<gene>
    <name evidence="1" type="ORF">MGYG_07881</name>
</gene>
<name>E4V4F6_ARTGP</name>
<dbReference type="Gene3D" id="3.40.50.150">
    <property type="entry name" value="Vaccinia Virus protein VP39"/>
    <property type="match status" value="1"/>
</dbReference>
<dbReference type="OrthoDB" id="5339271at2759"/>
<dbReference type="EMBL" id="DS989829">
    <property type="protein sequence ID" value="EFR04880.1"/>
    <property type="molecule type" value="Genomic_DNA"/>
</dbReference>
<protein>
    <recommendedName>
        <fullName evidence="3">Methyltransferase domain-containing protein</fullName>
    </recommendedName>
</protein>
<evidence type="ECO:0008006" key="3">
    <source>
        <dbReference type="Google" id="ProtNLM"/>
    </source>
</evidence>
<dbReference type="RefSeq" id="XP_003169715.1">
    <property type="nucleotide sequence ID" value="XM_003169667.1"/>
</dbReference>
<reference evidence="2" key="1">
    <citation type="journal article" date="2012" name="MBio">
        <title>Comparative genome analysis of Trichophyton rubrum and related dermatophytes reveals candidate genes involved in infection.</title>
        <authorList>
            <person name="Martinez D.A."/>
            <person name="Oliver B.G."/>
            <person name="Graeser Y."/>
            <person name="Goldberg J.M."/>
            <person name="Li W."/>
            <person name="Martinez-Rossi N.M."/>
            <person name="Monod M."/>
            <person name="Shelest E."/>
            <person name="Barton R.C."/>
            <person name="Birch E."/>
            <person name="Brakhage A.A."/>
            <person name="Chen Z."/>
            <person name="Gurr S.J."/>
            <person name="Heiman D."/>
            <person name="Heitman J."/>
            <person name="Kosti I."/>
            <person name="Rossi A."/>
            <person name="Saif S."/>
            <person name="Samalova M."/>
            <person name="Saunders C.W."/>
            <person name="Shea T."/>
            <person name="Summerbell R.C."/>
            <person name="Xu J."/>
            <person name="Young S."/>
            <person name="Zeng Q."/>
            <person name="Birren B.W."/>
            <person name="Cuomo C.A."/>
            <person name="White T.C."/>
        </authorList>
    </citation>
    <scope>NUCLEOTIDE SEQUENCE [LARGE SCALE GENOMIC DNA]</scope>
    <source>
        <strain evidence="2">ATCC MYA-4604 / CBS 118893</strain>
    </source>
</reference>
<dbReference type="eggNOG" id="ENOG502SQ78">
    <property type="taxonomic scope" value="Eukaryota"/>
</dbReference>
<keyword evidence="2" id="KW-1185">Reference proteome</keyword>
<dbReference type="HOGENOM" id="CLU_760696_0_0_1"/>
<dbReference type="GeneID" id="10024946"/>
<organism evidence="2">
    <name type="scientific">Arthroderma gypseum (strain ATCC MYA-4604 / CBS 118893)</name>
    <name type="common">Microsporum gypseum</name>
    <dbReference type="NCBI Taxonomy" id="535722"/>
    <lineage>
        <taxon>Eukaryota</taxon>
        <taxon>Fungi</taxon>
        <taxon>Dikarya</taxon>
        <taxon>Ascomycota</taxon>
        <taxon>Pezizomycotina</taxon>
        <taxon>Eurotiomycetes</taxon>
        <taxon>Eurotiomycetidae</taxon>
        <taxon>Onygenales</taxon>
        <taxon>Arthrodermataceae</taxon>
        <taxon>Nannizzia</taxon>
    </lineage>
</organism>
<evidence type="ECO:0000313" key="2">
    <source>
        <dbReference type="Proteomes" id="UP000002669"/>
    </source>
</evidence>
<sequence>MLRRRGSTLAKVCDRHTPFTFLLYRVNIYSESLLPPLYIDTLFYSALLLQFLRGLPLYTYSSHILNTRTQRLQFTSKRKWSKRCPVSIAGLTWRSSKNSNGLGQPSMPDVDLYTEVLMDIVSKHRDATSGRQFTYLEISTGSGRVTLGILKSLSDASFNTSNINMVDLDVVQNMLDLAAKLESKTSGISPPVNWVLGNALELKKLPVLLQPNGHVTIDLLLFPFGSIVHMTGDGEVEQLFQQIAKVLTPCTGRAYISFMYWFLVKPGDNMEAHINSEVRPPPKDIQSAEFPGVSYRYEMKKSECQGQLVMYREDVQVFKHGGGGQRREIETIMLHRHCVGFPNLPSRQPMKQPAYDCWKRKWMV</sequence>
<proteinExistence type="predicted"/>
<dbReference type="Proteomes" id="UP000002669">
    <property type="component" value="Unassembled WGS sequence"/>
</dbReference>
<dbReference type="InterPro" id="IPR029063">
    <property type="entry name" value="SAM-dependent_MTases_sf"/>
</dbReference>
<dbReference type="InParanoid" id="E4V4F6"/>
<dbReference type="VEuPathDB" id="FungiDB:MGYG_07881"/>
<dbReference type="SUPFAM" id="SSF53335">
    <property type="entry name" value="S-adenosyl-L-methionine-dependent methyltransferases"/>
    <property type="match status" value="1"/>
</dbReference>
<accession>E4V4F6</accession>
<dbReference type="AlphaFoldDB" id="E4V4F6"/>
<evidence type="ECO:0000313" key="1">
    <source>
        <dbReference type="EMBL" id="EFR04880.1"/>
    </source>
</evidence>